<feature type="transmembrane region" description="Helical" evidence="1">
    <location>
        <begin position="61"/>
        <end position="81"/>
    </location>
</feature>
<evidence type="ECO:0000313" key="3">
    <source>
        <dbReference type="Proteomes" id="UP000235994"/>
    </source>
</evidence>
<dbReference type="EMBL" id="POQS01000001">
    <property type="protein sequence ID" value="PND35944.1"/>
    <property type="molecule type" value="Genomic_DNA"/>
</dbReference>
<keyword evidence="1" id="KW-0812">Transmembrane</keyword>
<protein>
    <recommendedName>
        <fullName evidence="4">DUF3325 domain-containing protein</fullName>
    </recommendedName>
</protein>
<proteinExistence type="predicted"/>
<keyword evidence="1" id="KW-0472">Membrane</keyword>
<organism evidence="2 3">
    <name type="scientific">Achromobacter pulmonis</name>
    <dbReference type="NCBI Taxonomy" id="1389932"/>
    <lineage>
        <taxon>Bacteria</taxon>
        <taxon>Pseudomonadati</taxon>
        <taxon>Pseudomonadota</taxon>
        <taxon>Betaproteobacteria</taxon>
        <taxon>Burkholderiales</taxon>
        <taxon>Alcaligenaceae</taxon>
        <taxon>Achromobacter</taxon>
    </lineage>
</organism>
<evidence type="ECO:0008006" key="4">
    <source>
        <dbReference type="Google" id="ProtNLM"/>
    </source>
</evidence>
<sequence>MQTLIALSLAAIFLGCFCIYRASPNQRWRPLPWPTLPARTAGLVLLALGGWGCLYTHTRVAAVFVFCTALMLFFSLIPYLGALAGSHGSDTHETRHETR</sequence>
<comment type="caution">
    <text evidence="2">The sequence shown here is derived from an EMBL/GenBank/DDBJ whole genome shotgun (WGS) entry which is preliminary data.</text>
</comment>
<dbReference type="Proteomes" id="UP000235994">
    <property type="component" value="Unassembled WGS sequence"/>
</dbReference>
<feature type="transmembrane region" description="Helical" evidence="1">
    <location>
        <begin position="34"/>
        <end position="54"/>
    </location>
</feature>
<reference evidence="2 3" key="1">
    <citation type="submission" date="2018-01" db="EMBL/GenBank/DDBJ databases">
        <title>The draft genome of an aniline degradation strain ANB-1.</title>
        <authorList>
            <person name="Zhang L."/>
            <person name="Jiang J."/>
        </authorList>
    </citation>
    <scope>NUCLEOTIDE SEQUENCE [LARGE SCALE GENOMIC DNA]</scope>
    <source>
        <strain evidence="2 3">ANB-1</strain>
    </source>
</reference>
<name>A0A2N8KR53_9BURK</name>
<keyword evidence="3" id="KW-1185">Reference proteome</keyword>
<accession>A0A2N8KR53</accession>
<keyword evidence="1" id="KW-1133">Transmembrane helix</keyword>
<evidence type="ECO:0000313" key="2">
    <source>
        <dbReference type="EMBL" id="PND35944.1"/>
    </source>
</evidence>
<dbReference type="AlphaFoldDB" id="A0A2N8KR53"/>
<evidence type="ECO:0000256" key="1">
    <source>
        <dbReference type="SAM" id="Phobius"/>
    </source>
</evidence>
<gene>
    <name evidence="2" type="ORF">C1I89_04080</name>
</gene>